<evidence type="ECO:0000256" key="5">
    <source>
        <dbReference type="ARBA" id="ARBA00023163"/>
    </source>
</evidence>
<comment type="similarity">
    <text evidence="1">Belongs to the sigma-70 factor family. ECF subfamily.</text>
</comment>
<dbReference type="Proteomes" id="UP000187735">
    <property type="component" value="Chromosome"/>
</dbReference>
<dbReference type="Gene3D" id="1.10.1740.10">
    <property type="match status" value="1"/>
</dbReference>
<proteinExistence type="inferred from homology"/>
<dbReference type="InterPro" id="IPR013325">
    <property type="entry name" value="RNA_pol_sigma_r2"/>
</dbReference>
<dbReference type="Gene3D" id="1.10.10.10">
    <property type="entry name" value="Winged helix-like DNA-binding domain superfamily/Winged helix DNA-binding domain"/>
    <property type="match status" value="1"/>
</dbReference>
<feature type="region of interest" description="Disordered" evidence="6">
    <location>
        <begin position="1"/>
        <end position="22"/>
    </location>
</feature>
<dbReference type="GO" id="GO:0016987">
    <property type="term" value="F:sigma factor activity"/>
    <property type="evidence" value="ECO:0007669"/>
    <property type="project" value="UniProtKB-KW"/>
</dbReference>
<accession>A0A1P8WEP7</accession>
<evidence type="ECO:0000313" key="9">
    <source>
        <dbReference type="Proteomes" id="UP000187735"/>
    </source>
</evidence>
<keyword evidence="9" id="KW-1185">Reference proteome</keyword>
<gene>
    <name evidence="8" type="ORF">Fuma_02108</name>
</gene>
<keyword evidence="4" id="KW-0238">DNA-binding</keyword>
<dbReference type="InterPro" id="IPR039425">
    <property type="entry name" value="RNA_pol_sigma-70-like"/>
</dbReference>
<evidence type="ECO:0000256" key="4">
    <source>
        <dbReference type="ARBA" id="ARBA00023125"/>
    </source>
</evidence>
<dbReference type="PANTHER" id="PTHR43133:SF8">
    <property type="entry name" value="RNA POLYMERASE SIGMA FACTOR HI_1459-RELATED"/>
    <property type="match status" value="1"/>
</dbReference>
<dbReference type="AlphaFoldDB" id="A0A1P8WEP7"/>
<dbReference type="OrthoDB" id="291381at2"/>
<protein>
    <submittedName>
        <fullName evidence="8">RNA polymerase sigma factor</fullName>
    </submittedName>
</protein>
<dbReference type="GO" id="GO:0006352">
    <property type="term" value="P:DNA-templated transcription initiation"/>
    <property type="evidence" value="ECO:0007669"/>
    <property type="project" value="InterPro"/>
</dbReference>
<dbReference type="PANTHER" id="PTHR43133">
    <property type="entry name" value="RNA POLYMERASE ECF-TYPE SIGMA FACTO"/>
    <property type="match status" value="1"/>
</dbReference>
<evidence type="ECO:0000259" key="7">
    <source>
        <dbReference type="Pfam" id="PF07638"/>
    </source>
</evidence>
<evidence type="ECO:0000256" key="6">
    <source>
        <dbReference type="SAM" id="MobiDB-lite"/>
    </source>
</evidence>
<dbReference type="KEGG" id="fmr:Fuma_02108"/>
<keyword evidence="2" id="KW-0805">Transcription regulation</keyword>
<feature type="domain" description="RNA polymerase sigma-70 ECF-like HTH" evidence="7">
    <location>
        <begin position="23"/>
        <end position="213"/>
    </location>
</feature>
<dbReference type="RefSeq" id="WP_077024112.1">
    <property type="nucleotide sequence ID" value="NZ_CP017641.1"/>
</dbReference>
<sequence length="218" mass="24703">MGPHVTKTGFNIPPQDDPDDEGSITRIIRRMQSGDEDGADFLWKRFYARLKFLVKNRLRSQMRGVSDEEDVALESISELFRGLLDGKYPSLHNREAFWRLLVTVATRNVIDEINRENRLKRGAGKVYHESAFDSSEGSRTALFERIASSTQAPDMQLMITERCTELLESLTDTNLQAIAVMKTAGSTNHEIAESLGLSLRSVERRLADIRQCWAGEVK</sequence>
<dbReference type="Pfam" id="PF07638">
    <property type="entry name" value="Sigma70_ECF"/>
    <property type="match status" value="1"/>
</dbReference>
<dbReference type="InterPro" id="IPR053812">
    <property type="entry name" value="HTH_Sigma70_ECF-like"/>
</dbReference>
<name>A0A1P8WEP7_9PLAN</name>
<evidence type="ECO:0000256" key="3">
    <source>
        <dbReference type="ARBA" id="ARBA00023082"/>
    </source>
</evidence>
<evidence type="ECO:0000256" key="1">
    <source>
        <dbReference type="ARBA" id="ARBA00010641"/>
    </source>
</evidence>
<dbReference type="SUPFAM" id="SSF88659">
    <property type="entry name" value="Sigma3 and sigma4 domains of RNA polymerase sigma factors"/>
    <property type="match status" value="1"/>
</dbReference>
<dbReference type="SUPFAM" id="SSF88946">
    <property type="entry name" value="Sigma2 domain of RNA polymerase sigma factors"/>
    <property type="match status" value="1"/>
</dbReference>
<dbReference type="GO" id="GO:0003677">
    <property type="term" value="F:DNA binding"/>
    <property type="evidence" value="ECO:0007669"/>
    <property type="project" value="UniProtKB-KW"/>
</dbReference>
<dbReference type="InterPro" id="IPR013324">
    <property type="entry name" value="RNA_pol_sigma_r3/r4-like"/>
</dbReference>
<keyword evidence="5" id="KW-0804">Transcription</keyword>
<organism evidence="8 9">
    <name type="scientific">Fuerstiella marisgermanici</name>
    <dbReference type="NCBI Taxonomy" id="1891926"/>
    <lineage>
        <taxon>Bacteria</taxon>
        <taxon>Pseudomonadati</taxon>
        <taxon>Planctomycetota</taxon>
        <taxon>Planctomycetia</taxon>
        <taxon>Planctomycetales</taxon>
        <taxon>Planctomycetaceae</taxon>
        <taxon>Fuerstiella</taxon>
    </lineage>
</organism>
<keyword evidence="3" id="KW-0731">Sigma factor</keyword>
<reference evidence="8 9" key="1">
    <citation type="journal article" date="2016" name="Front. Microbiol.">
        <title>Fuerstia marisgermanicae gen. nov., sp. nov., an Unusual Member of the Phylum Planctomycetes from the German Wadden Sea.</title>
        <authorList>
            <person name="Kohn T."/>
            <person name="Heuer A."/>
            <person name="Jogler M."/>
            <person name="Vollmers J."/>
            <person name="Boedeker C."/>
            <person name="Bunk B."/>
            <person name="Rast P."/>
            <person name="Borchert D."/>
            <person name="Glockner I."/>
            <person name="Freese H.M."/>
            <person name="Klenk H.P."/>
            <person name="Overmann J."/>
            <person name="Kaster A.K."/>
            <person name="Rohde M."/>
            <person name="Wiegand S."/>
            <person name="Jogler C."/>
        </authorList>
    </citation>
    <scope>NUCLEOTIDE SEQUENCE [LARGE SCALE GENOMIC DNA]</scope>
    <source>
        <strain evidence="8 9">NH11</strain>
    </source>
</reference>
<evidence type="ECO:0000313" key="8">
    <source>
        <dbReference type="EMBL" id="APZ92497.1"/>
    </source>
</evidence>
<dbReference type="InterPro" id="IPR036388">
    <property type="entry name" value="WH-like_DNA-bd_sf"/>
</dbReference>
<dbReference type="EMBL" id="CP017641">
    <property type="protein sequence ID" value="APZ92497.1"/>
    <property type="molecule type" value="Genomic_DNA"/>
</dbReference>
<evidence type="ECO:0000256" key="2">
    <source>
        <dbReference type="ARBA" id="ARBA00023015"/>
    </source>
</evidence>